<dbReference type="AlphaFoldDB" id="A0A2N8PJB6"/>
<dbReference type="SUPFAM" id="SSF48576">
    <property type="entry name" value="Terpenoid synthases"/>
    <property type="match status" value="1"/>
</dbReference>
<evidence type="ECO:0000256" key="2">
    <source>
        <dbReference type="ARBA" id="ARBA00022842"/>
    </source>
</evidence>
<evidence type="ECO:0000256" key="3">
    <source>
        <dbReference type="RuleBase" id="RU004466"/>
    </source>
</evidence>
<comment type="similarity">
    <text evidence="3">Belongs to the FPP/GGPP synthase family.</text>
</comment>
<reference evidence="5" key="1">
    <citation type="submission" date="2015-09" db="EMBL/GenBank/DDBJ databases">
        <authorList>
            <person name="Graham D.E."/>
            <person name="Mahan K.M."/>
            <person name="Klingeman D.M."/>
            <person name="Fida T."/>
            <person name="Giannone R.J."/>
            <person name="Hettich R.L."/>
            <person name="Parry R.J."/>
            <person name="Spain J.C."/>
        </authorList>
    </citation>
    <scope>NUCLEOTIDE SEQUENCE [LARGE SCALE GENOMIC DNA]</scope>
    <source>
        <strain evidence="5">JCM 4701</strain>
    </source>
</reference>
<dbReference type="CDD" id="cd00685">
    <property type="entry name" value="Trans_IPPS_HT"/>
    <property type="match status" value="1"/>
</dbReference>
<dbReference type="Proteomes" id="UP000236047">
    <property type="component" value="Unassembled WGS sequence"/>
</dbReference>
<dbReference type="PROSITE" id="PS00723">
    <property type="entry name" value="POLYPRENYL_SYNTHASE_1"/>
    <property type="match status" value="1"/>
</dbReference>
<gene>
    <name evidence="4" type="ORF">AOB60_10305</name>
</gene>
<dbReference type="SFLD" id="SFLDS00005">
    <property type="entry name" value="Isoprenoid_Synthase_Type_I"/>
    <property type="match status" value="1"/>
</dbReference>
<accession>A0A2N8PJB6</accession>
<evidence type="ECO:0000313" key="4">
    <source>
        <dbReference type="EMBL" id="PNE41106.1"/>
    </source>
</evidence>
<dbReference type="InterPro" id="IPR008949">
    <property type="entry name" value="Isoprenoid_synthase_dom_sf"/>
</dbReference>
<sequence>MTVVVSHPLIPLIEAELRRWVGRGENLLELTFLDALFPSGKLLRPTLCVESARAVGGTAEAVLPFAAGIECLHVASLIHDDIVDQDPVRRGRASIAEQFGIAEALLAGDGLSMAGHAAMLSGGPADRVLAATRVVVDAMRHMCLAMMRETELRENLLCGVPAVLAVIRGKTAALISAACQAGALLGGATHAQVESVRRYGELVGQAFQICDDLLPYTVHDRAAGKSAVSDVANRQPTLPVLLAYEAAGEADRQRLVTIFGDDVDPVTAHRDVLDIVTHTGAVTEAARQARTNIDDAHAELDALPAPGRLAELAASVVARHP</sequence>
<dbReference type="InterPro" id="IPR000092">
    <property type="entry name" value="Polyprenyl_synt"/>
</dbReference>
<dbReference type="Gene3D" id="1.10.600.10">
    <property type="entry name" value="Farnesyl Diphosphate Synthase"/>
    <property type="match status" value="1"/>
</dbReference>
<dbReference type="Pfam" id="PF00348">
    <property type="entry name" value="polyprenyl_synt"/>
    <property type="match status" value="1"/>
</dbReference>
<dbReference type="EMBL" id="LJSN01000002">
    <property type="protein sequence ID" value="PNE41106.1"/>
    <property type="molecule type" value="Genomic_DNA"/>
</dbReference>
<protein>
    <submittedName>
        <fullName evidence="4">Polyprenyl synthetase</fullName>
    </submittedName>
</protein>
<dbReference type="InterPro" id="IPR033749">
    <property type="entry name" value="Polyprenyl_synt_CS"/>
</dbReference>
<evidence type="ECO:0000313" key="5">
    <source>
        <dbReference type="Proteomes" id="UP000236047"/>
    </source>
</evidence>
<keyword evidence="3" id="KW-0808">Transferase</keyword>
<keyword evidence="1" id="KW-0479">Metal-binding</keyword>
<comment type="caution">
    <text evidence="4">The sequence shown here is derived from an EMBL/GenBank/DDBJ whole genome shotgun (WGS) entry which is preliminary data.</text>
</comment>
<keyword evidence="2" id="KW-0460">Magnesium</keyword>
<dbReference type="GO" id="GO:0046872">
    <property type="term" value="F:metal ion binding"/>
    <property type="evidence" value="ECO:0007669"/>
    <property type="project" value="UniProtKB-KW"/>
</dbReference>
<dbReference type="PANTHER" id="PTHR12001">
    <property type="entry name" value="GERANYLGERANYL PYROPHOSPHATE SYNTHASE"/>
    <property type="match status" value="1"/>
</dbReference>
<dbReference type="PANTHER" id="PTHR12001:SF86">
    <property type="entry name" value="GERANYLGERANYL DIPHOSPHATE SYNTHASE"/>
    <property type="match status" value="1"/>
</dbReference>
<name>A0A2N8PJB6_STRNR</name>
<dbReference type="GO" id="GO:0004659">
    <property type="term" value="F:prenyltransferase activity"/>
    <property type="evidence" value="ECO:0007669"/>
    <property type="project" value="InterPro"/>
</dbReference>
<keyword evidence="5" id="KW-1185">Reference proteome</keyword>
<organism evidence="4 5">
    <name type="scientific">Streptomyces noursei</name>
    <name type="common">Streptomyces albulus</name>
    <dbReference type="NCBI Taxonomy" id="1971"/>
    <lineage>
        <taxon>Bacteria</taxon>
        <taxon>Bacillati</taxon>
        <taxon>Actinomycetota</taxon>
        <taxon>Actinomycetes</taxon>
        <taxon>Kitasatosporales</taxon>
        <taxon>Streptomycetaceae</taxon>
        <taxon>Streptomyces</taxon>
    </lineage>
</organism>
<evidence type="ECO:0000256" key="1">
    <source>
        <dbReference type="ARBA" id="ARBA00022723"/>
    </source>
</evidence>
<dbReference type="GO" id="GO:0008299">
    <property type="term" value="P:isoprenoid biosynthetic process"/>
    <property type="evidence" value="ECO:0007669"/>
    <property type="project" value="InterPro"/>
</dbReference>
<proteinExistence type="inferred from homology"/>
<dbReference type="RefSeq" id="WP_102923511.1">
    <property type="nucleotide sequence ID" value="NZ_LJSN01000002.1"/>
</dbReference>